<gene>
    <name evidence="8" type="ORF">GCM10008939_16740</name>
</gene>
<dbReference type="PANTHER" id="PTHR43003">
    <property type="entry name" value="DNA-3-METHYLADENINE GLYCOSYLASE"/>
    <property type="match status" value="1"/>
</dbReference>
<evidence type="ECO:0000256" key="3">
    <source>
        <dbReference type="ARBA" id="ARBA00012000"/>
    </source>
</evidence>
<sequence>MTPDAAPPGGPRRAVDTGGLDTNGLDAAHLHLSRDPVMADLVARYGPLEPLRPSPDPFAALVRAVLGQQLSVRAASAIAARLEAALGVPDAGSAGVWPPDAAGRVLALSPDALRALGLSWAKVRTVRALAEAAVEGSVEFAHLAGLDDEAVIAALLPLPGIGRWTAEMFLMFSLARPDVFSHGDLGLRRGLEQFYPGADPLAVVAAWSPQRTLGARYLWLARD</sequence>
<comment type="catalytic activity">
    <reaction evidence="1">
        <text>Hydrolysis of alkylated DNA, releasing 3-methyladenine, 3-methylguanine, 7-methylguanine and 7-methyladenine.</text>
        <dbReference type="EC" id="3.2.2.21"/>
    </reaction>
</comment>
<dbReference type="GO" id="GO:0006307">
    <property type="term" value="P:DNA alkylation repair"/>
    <property type="evidence" value="ECO:0007669"/>
    <property type="project" value="TreeGrafter"/>
</dbReference>
<evidence type="ECO:0000313" key="8">
    <source>
        <dbReference type="EMBL" id="GGJ73042.1"/>
    </source>
</evidence>
<dbReference type="GO" id="GO:0005737">
    <property type="term" value="C:cytoplasm"/>
    <property type="evidence" value="ECO:0007669"/>
    <property type="project" value="TreeGrafter"/>
</dbReference>
<name>A0A917PEI9_9DEIO</name>
<evidence type="ECO:0000259" key="7">
    <source>
        <dbReference type="SMART" id="SM00478"/>
    </source>
</evidence>
<feature type="domain" description="HhH-GPD" evidence="7">
    <location>
        <begin position="66"/>
        <end position="223"/>
    </location>
</feature>
<dbReference type="InterPro" id="IPR003265">
    <property type="entry name" value="HhH-GPD_domain"/>
</dbReference>
<reference evidence="8" key="1">
    <citation type="journal article" date="2014" name="Int. J. Syst. Evol. Microbiol.">
        <title>Complete genome sequence of Corynebacterium casei LMG S-19264T (=DSM 44701T), isolated from a smear-ripened cheese.</title>
        <authorList>
            <consortium name="US DOE Joint Genome Institute (JGI-PGF)"/>
            <person name="Walter F."/>
            <person name="Albersmeier A."/>
            <person name="Kalinowski J."/>
            <person name="Ruckert C."/>
        </authorList>
    </citation>
    <scope>NUCLEOTIDE SEQUENCE</scope>
    <source>
        <strain evidence="8">JCM 14371</strain>
    </source>
</reference>
<accession>A0A917PEI9</accession>
<reference evidence="8" key="2">
    <citation type="submission" date="2020-09" db="EMBL/GenBank/DDBJ databases">
        <authorList>
            <person name="Sun Q."/>
            <person name="Ohkuma M."/>
        </authorList>
    </citation>
    <scope>NUCLEOTIDE SEQUENCE</scope>
    <source>
        <strain evidence="8">JCM 14371</strain>
    </source>
</reference>
<dbReference type="InterPro" id="IPR011257">
    <property type="entry name" value="DNA_glycosylase"/>
</dbReference>
<dbReference type="PANTHER" id="PTHR43003:SF5">
    <property type="entry name" value="DNA-3-METHYLADENINE GLYCOSYLASE"/>
    <property type="match status" value="1"/>
</dbReference>
<evidence type="ECO:0000256" key="5">
    <source>
        <dbReference type="ARBA" id="ARBA00023204"/>
    </source>
</evidence>
<keyword evidence="9" id="KW-1185">Reference proteome</keyword>
<dbReference type="Pfam" id="PF00730">
    <property type="entry name" value="HhH-GPD"/>
    <property type="match status" value="1"/>
</dbReference>
<dbReference type="EC" id="3.2.2.21" evidence="3"/>
<proteinExistence type="inferred from homology"/>
<feature type="compositionally biased region" description="Pro residues" evidence="6">
    <location>
        <begin position="1"/>
        <end position="10"/>
    </location>
</feature>
<dbReference type="Gene3D" id="1.10.340.30">
    <property type="entry name" value="Hypothetical protein, domain 2"/>
    <property type="match status" value="1"/>
</dbReference>
<keyword evidence="8" id="KW-0326">Glycosidase</keyword>
<dbReference type="Proteomes" id="UP000635726">
    <property type="component" value="Unassembled WGS sequence"/>
</dbReference>
<dbReference type="AlphaFoldDB" id="A0A917PEI9"/>
<evidence type="ECO:0000256" key="4">
    <source>
        <dbReference type="ARBA" id="ARBA00022763"/>
    </source>
</evidence>
<dbReference type="FunFam" id="1.10.340.30:FF:000004">
    <property type="entry name" value="DNA-3-methyladenine glycosylase II"/>
    <property type="match status" value="1"/>
</dbReference>
<dbReference type="CDD" id="cd00056">
    <property type="entry name" value="ENDO3c"/>
    <property type="match status" value="1"/>
</dbReference>
<dbReference type="GO" id="GO:0032993">
    <property type="term" value="C:protein-DNA complex"/>
    <property type="evidence" value="ECO:0007669"/>
    <property type="project" value="TreeGrafter"/>
</dbReference>
<feature type="region of interest" description="Disordered" evidence="6">
    <location>
        <begin position="1"/>
        <end position="21"/>
    </location>
</feature>
<protein>
    <recommendedName>
        <fullName evidence="3">DNA-3-methyladenine glycosylase II</fullName>
        <ecNumber evidence="3">3.2.2.21</ecNumber>
    </recommendedName>
</protein>
<keyword evidence="4" id="KW-0227">DNA damage</keyword>
<organism evidence="8 9">
    <name type="scientific">Deinococcus aquiradiocola</name>
    <dbReference type="NCBI Taxonomy" id="393059"/>
    <lineage>
        <taxon>Bacteria</taxon>
        <taxon>Thermotogati</taxon>
        <taxon>Deinococcota</taxon>
        <taxon>Deinococci</taxon>
        <taxon>Deinococcales</taxon>
        <taxon>Deinococcaceae</taxon>
        <taxon>Deinococcus</taxon>
    </lineage>
</organism>
<dbReference type="SUPFAM" id="SSF48150">
    <property type="entry name" value="DNA-glycosylase"/>
    <property type="match status" value="1"/>
</dbReference>
<evidence type="ECO:0000313" key="9">
    <source>
        <dbReference type="Proteomes" id="UP000635726"/>
    </source>
</evidence>
<comment type="similarity">
    <text evidence="2">Belongs to the alkylbase DNA glycosidase AlkA family.</text>
</comment>
<evidence type="ECO:0000256" key="2">
    <source>
        <dbReference type="ARBA" id="ARBA00010817"/>
    </source>
</evidence>
<evidence type="ECO:0000256" key="1">
    <source>
        <dbReference type="ARBA" id="ARBA00000086"/>
    </source>
</evidence>
<dbReference type="GO" id="GO:0008725">
    <property type="term" value="F:DNA-3-methyladenine glycosylase activity"/>
    <property type="evidence" value="ECO:0007669"/>
    <property type="project" value="TreeGrafter"/>
</dbReference>
<evidence type="ECO:0000256" key="6">
    <source>
        <dbReference type="SAM" id="MobiDB-lite"/>
    </source>
</evidence>
<comment type="caution">
    <text evidence="8">The sequence shown here is derived from an EMBL/GenBank/DDBJ whole genome shotgun (WGS) entry which is preliminary data.</text>
</comment>
<dbReference type="Gene3D" id="1.10.1670.40">
    <property type="match status" value="1"/>
</dbReference>
<dbReference type="EMBL" id="BMOE01000004">
    <property type="protein sequence ID" value="GGJ73042.1"/>
    <property type="molecule type" value="Genomic_DNA"/>
</dbReference>
<dbReference type="GO" id="GO:0043916">
    <property type="term" value="F:DNA-7-methylguanine glycosylase activity"/>
    <property type="evidence" value="ECO:0007669"/>
    <property type="project" value="TreeGrafter"/>
</dbReference>
<keyword evidence="8" id="KW-0378">Hydrolase</keyword>
<dbReference type="InterPro" id="IPR051912">
    <property type="entry name" value="Alkylbase_DNA_Glycosylase/TA"/>
</dbReference>
<keyword evidence="5" id="KW-0234">DNA repair</keyword>
<dbReference type="GO" id="GO:0032131">
    <property type="term" value="F:alkylated DNA binding"/>
    <property type="evidence" value="ECO:0007669"/>
    <property type="project" value="TreeGrafter"/>
</dbReference>
<dbReference type="SMART" id="SM00478">
    <property type="entry name" value="ENDO3c"/>
    <property type="match status" value="1"/>
</dbReference>
<dbReference type="GO" id="GO:0006285">
    <property type="term" value="P:base-excision repair, AP site formation"/>
    <property type="evidence" value="ECO:0007669"/>
    <property type="project" value="TreeGrafter"/>
</dbReference>